<gene>
    <name evidence="2" type="ORF">AaeL_AAEL011260</name>
</gene>
<dbReference type="PaxDb" id="7159-AAEL011260-PA"/>
<dbReference type="VEuPathDB" id="VectorBase:AAEL011260"/>
<dbReference type="PANTHER" id="PTHR11362">
    <property type="entry name" value="PHOSPHATIDYLETHANOLAMINE-BINDING PROTEIN"/>
    <property type="match status" value="1"/>
</dbReference>
<evidence type="ECO:0000313" key="2">
    <source>
        <dbReference type="EMBL" id="EAT36670.1"/>
    </source>
</evidence>
<reference evidence="2" key="2">
    <citation type="journal article" date="2007" name="Science">
        <title>Genome sequence of Aedes aegypti, a major arbovirus vector.</title>
        <authorList>
            <person name="Nene V."/>
            <person name="Wortman J.R."/>
            <person name="Lawson D."/>
            <person name="Haas B."/>
            <person name="Kodira C."/>
            <person name="Tu Z.J."/>
            <person name="Loftus B."/>
            <person name="Xi Z."/>
            <person name="Megy K."/>
            <person name="Grabherr M."/>
            <person name="Ren Q."/>
            <person name="Zdobnov E.M."/>
            <person name="Lobo N.F."/>
            <person name="Campbell K.S."/>
            <person name="Brown S.E."/>
            <person name="Bonaldo M.F."/>
            <person name="Zhu J."/>
            <person name="Sinkins S.P."/>
            <person name="Hogenkamp D.G."/>
            <person name="Amedeo P."/>
            <person name="Arensburger P."/>
            <person name="Atkinson P.W."/>
            <person name="Bidwell S."/>
            <person name="Biedler J."/>
            <person name="Birney E."/>
            <person name="Bruggner R.V."/>
            <person name="Costas J."/>
            <person name="Coy M.R."/>
            <person name="Crabtree J."/>
            <person name="Crawford M."/>
            <person name="Debruyn B."/>
            <person name="Decaprio D."/>
            <person name="Eiglmeier K."/>
            <person name="Eisenstadt E."/>
            <person name="El-Dorry H."/>
            <person name="Gelbart W.M."/>
            <person name="Gomes S.L."/>
            <person name="Hammond M."/>
            <person name="Hannick L.I."/>
            <person name="Hogan J.R."/>
            <person name="Holmes M.H."/>
            <person name="Jaffe D."/>
            <person name="Johnston J.S."/>
            <person name="Kennedy R.C."/>
            <person name="Koo H."/>
            <person name="Kravitz S."/>
            <person name="Kriventseva E.V."/>
            <person name="Kulp D."/>
            <person name="Labutti K."/>
            <person name="Lee E."/>
            <person name="Li S."/>
            <person name="Lovin D.D."/>
            <person name="Mao C."/>
            <person name="Mauceli E."/>
            <person name="Menck C.F."/>
            <person name="Miller J.R."/>
            <person name="Montgomery P."/>
            <person name="Mori A."/>
            <person name="Nascimento A.L."/>
            <person name="Naveira H.F."/>
            <person name="Nusbaum C."/>
            <person name="O'leary S."/>
            <person name="Orvis J."/>
            <person name="Pertea M."/>
            <person name="Quesneville H."/>
            <person name="Reidenbach K.R."/>
            <person name="Rogers Y.H."/>
            <person name="Roth C.W."/>
            <person name="Schneider J.R."/>
            <person name="Schatz M."/>
            <person name="Shumway M."/>
            <person name="Stanke M."/>
            <person name="Stinson E.O."/>
            <person name="Tubio J.M."/>
            <person name="Vanzee J.P."/>
            <person name="Verjovski-Almeida S."/>
            <person name="Werner D."/>
            <person name="White O."/>
            <person name="Wyder S."/>
            <person name="Zeng Q."/>
            <person name="Zhao Q."/>
            <person name="Zhao Y."/>
            <person name="Hill C.A."/>
            <person name="Raikhel A.S."/>
            <person name="Soares M.B."/>
            <person name="Knudson D.L."/>
            <person name="Lee N.H."/>
            <person name="Galagan J."/>
            <person name="Salzberg S.L."/>
            <person name="Paulsen I.T."/>
            <person name="Dimopoulos G."/>
            <person name="Collins F.H."/>
            <person name="Birren B."/>
            <person name="Fraser-Liggett C.M."/>
            <person name="Severson D.W."/>
        </authorList>
    </citation>
    <scope>NUCLEOTIDE SEQUENCE [LARGE SCALE GENOMIC DNA]</scope>
    <source>
        <strain evidence="2">Liverpool</strain>
    </source>
</reference>
<dbReference type="Gene3D" id="3.90.280.10">
    <property type="entry name" value="PEBP-like"/>
    <property type="match status" value="1"/>
</dbReference>
<feature type="chain" id="PRO_5014307289" evidence="1">
    <location>
        <begin position="22"/>
        <end position="197"/>
    </location>
</feature>
<dbReference type="EMBL" id="CH477746">
    <property type="protein sequence ID" value="EAT36670.1"/>
    <property type="molecule type" value="Genomic_DNA"/>
</dbReference>
<dbReference type="OMA" id="PVTRDHF"/>
<dbReference type="Pfam" id="PF01161">
    <property type="entry name" value="PBP"/>
    <property type="match status" value="1"/>
</dbReference>
<name>Q16QK0_AEDAE</name>
<feature type="signal peptide" evidence="1">
    <location>
        <begin position="1"/>
        <end position="21"/>
    </location>
</feature>
<dbReference type="AlphaFoldDB" id="Q16QK0"/>
<dbReference type="InterPro" id="IPR008914">
    <property type="entry name" value="PEBP"/>
</dbReference>
<dbReference type="CDD" id="cd00866">
    <property type="entry name" value="PEBP_euk"/>
    <property type="match status" value="1"/>
</dbReference>
<keyword evidence="1" id="KW-0732">Signal</keyword>
<dbReference type="HOGENOM" id="CLU_043994_5_1_1"/>
<sequence length="197" mass="21715">MNRILLLCLIGSVSFINITKQQDLSVYNAFISSQIVPDMINQPPYGLAKVSYTSSGVHVNLGNELKPEQLQDQPTVSWDTEPGSLYTLTMTDPDAPSRALPLEREWKHWVVVNVPGVDVAAGEAVAEYNGPSPPPGTGFHRYVFLVYKQAGGRVQWCGPKLSACNLNRGNFNSTEFAERYHLGRPVAGNFFLAQFSV</sequence>
<dbReference type="SUPFAM" id="SSF49777">
    <property type="entry name" value="PEBP-like"/>
    <property type="match status" value="1"/>
</dbReference>
<dbReference type="eggNOG" id="KOG3346">
    <property type="taxonomic scope" value="Eukaryota"/>
</dbReference>
<dbReference type="Proteomes" id="UP000682892">
    <property type="component" value="Unassembled WGS sequence"/>
</dbReference>
<evidence type="ECO:0000256" key="1">
    <source>
        <dbReference type="SAM" id="SignalP"/>
    </source>
</evidence>
<reference evidence="2" key="3">
    <citation type="submission" date="2012-09" db="EMBL/GenBank/DDBJ databases">
        <authorList>
            <consortium name="VectorBase"/>
        </authorList>
    </citation>
    <scope>NUCLEOTIDE SEQUENCE</scope>
    <source>
        <strain evidence="2">Liverpool</strain>
    </source>
</reference>
<dbReference type="InterPro" id="IPR035810">
    <property type="entry name" value="PEBP_euk"/>
</dbReference>
<dbReference type="STRING" id="7159.Q16QK0"/>
<dbReference type="MEROPS" id="I51.002"/>
<protein>
    <submittedName>
        <fullName evidence="2">AAEL011260-PA</fullName>
    </submittedName>
</protein>
<proteinExistence type="predicted"/>
<organism evidence="2 3">
    <name type="scientific">Aedes aegypti</name>
    <name type="common">Yellowfever mosquito</name>
    <name type="synonym">Culex aegypti</name>
    <dbReference type="NCBI Taxonomy" id="7159"/>
    <lineage>
        <taxon>Eukaryota</taxon>
        <taxon>Metazoa</taxon>
        <taxon>Ecdysozoa</taxon>
        <taxon>Arthropoda</taxon>
        <taxon>Hexapoda</taxon>
        <taxon>Insecta</taxon>
        <taxon>Pterygota</taxon>
        <taxon>Neoptera</taxon>
        <taxon>Endopterygota</taxon>
        <taxon>Diptera</taxon>
        <taxon>Nematocera</taxon>
        <taxon>Culicoidea</taxon>
        <taxon>Culicidae</taxon>
        <taxon>Culicinae</taxon>
        <taxon>Aedini</taxon>
        <taxon>Aedes</taxon>
        <taxon>Stegomyia</taxon>
    </lineage>
</organism>
<reference evidence="2" key="1">
    <citation type="submission" date="2005-10" db="EMBL/GenBank/DDBJ databases">
        <authorList>
            <person name="Loftus B.J."/>
            <person name="Nene V.M."/>
            <person name="Hannick L.I."/>
            <person name="Bidwell S."/>
            <person name="Haas B."/>
            <person name="Amedeo P."/>
            <person name="Orvis J."/>
            <person name="Wortman J.R."/>
            <person name="White O.R."/>
            <person name="Salzberg S."/>
            <person name="Shumway M."/>
            <person name="Koo H."/>
            <person name="Zhao Y."/>
            <person name="Holmes M."/>
            <person name="Miller J."/>
            <person name="Schatz M."/>
            <person name="Pop M."/>
            <person name="Pai G."/>
            <person name="Utterback T."/>
            <person name="Rogers Y.-H."/>
            <person name="Kravitz S."/>
            <person name="Fraser C.M."/>
        </authorList>
    </citation>
    <scope>NUCLEOTIDE SEQUENCE</scope>
    <source>
        <strain evidence="2">Liverpool</strain>
    </source>
</reference>
<evidence type="ECO:0000313" key="3">
    <source>
        <dbReference type="Proteomes" id="UP000682892"/>
    </source>
</evidence>
<dbReference type="PANTHER" id="PTHR11362:SF82">
    <property type="entry name" value="PHOSPHATIDYLETHANOLAMINE-BINDING PROTEIN 4"/>
    <property type="match status" value="1"/>
</dbReference>
<dbReference type="PhylomeDB" id="Q16QK0"/>
<dbReference type="InterPro" id="IPR036610">
    <property type="entry name" value="PEBP-like_sf"/>
</dbReference>
<accession>Q16QK0</accession>